<evidence type="ECO:0000313" key="2">
    <source>
        <dbReference type="EMBL" id="KAF6152446.1"/>
    </source>
</evidence>
<proteinExistence type="predicted"/>
<dbReference type="EMBL" id="JACGCM010001629">
    <property type="protein sequence ID" value="KAF6152446.1"/>
    <property type="molecule type" value="Genomic_DNA"/>
</dbReference>
<reference evidence="2 3" key="1">
    <citation type="journal article" date="2020" name="IScience">
        <title>Genome Sequencing of the Endangered Kingdonia uniflora (Circaeasteraceae, Ranunculales) Reveals Potential Mechanisms of Evolutionary Specialization.</title>
        <authorList>
            <person name="Sun Y."/>
            <person name="Deng T."/>
            <person name="Zhang A."/>
            <person name="Moore M.J."/>
            <person name="Landis J.B."/>
            <person name="Lin N."/>
            <person name="Zhang H."/>
            <person name="Zhang X."/>
            <person name="Huang J."/>
            <person name="Zhang X."/>
            <person name="Sun H."/>
            <person name="Wang H."/>
        </authorList>
    </citation>
    <scope>NUCLEOTIDE SEQUENCE [LARGE SCALE GENOMIC DNA]</scope>
    <source>
        <strain evidence="2">TB1705</strain>
        <tissue evidence="2">Leaf</tissue>
    </source>
</reference>
<accession>A0A7J7MC19</accession>
<keyword evidence="3" id="KW-1185">Reference proteome</keyword>
<feature type="region of interest" description="Disordered" evidence="1">
    <location>
        <begin position="124"/>
        <end position="146"/>
    </location>
</feature>
<name>A0A7J7MC19_9MAGN</name>
<organism evidence="2 3">
    <name type="scientific">Kingdonia uniflora</name>
    <dbReference type="NCBI Taxonomy" id="39325"/>
    <lineage>
        <taxon>Eukaryota</taxon>
        <taxon>Viridiplantae</taxon>
        <taxon>Streptophyta</taxon>
        <taxon>Embryophyta</taxon>
        <taxon>Tracheophyta</taxon>
        <taxon>Spermatophyta</taxon>
        <taxon>Magnoliopsida</taxon>
        <taxon>Ranunculales</taxon>
        <taxon>Circaeasteraceae</taxon>
        <taxon>Kingdonia</taxon>
    </lineage>
</organism>
<feature type="non-terminal residue" evidence="2">
    <location>
        <position position="1"/>
    </location>
</feature>
<evidence type="ECO:0000256" key="1">
    <source>
        <dbReference type="SAM" id="MobiDB-lite"/>
    </source>
</evidence>
<sequence>MITEISNLWSAESPRKFNPKYEWVDCFSGQKWKDFVLKKADRGRRVQKGPLVCMEGYLEWFASVSWTTICPIVVDLAADDDAGVHQRKEATVNKHGDTPVRHSHDVADQYDASQITALNDQLQKLKEDKEKESEANINLREALKEK</sequence>
<protein>
    <submittedName>
        <fullName evidence="2">Uncharacterized protein</fullName>
    </submittedName>
</protein>
<dbReference type="OrthoDB" id="1846117at2759"/>
<gene>
    <name evidence="2" type="ORF">GIB67_035514</name>
</gene>
<comment type="caution">
    <text evidence="2">The sequence shown here is derived from an EMBL/GenBank/DDBJ whole genome shotgun (WGS) entry which is preliminary data.</text>
</comment>
<dbReference type="Proteomes" id="UP000541444">
    <property type="component" value="Unassembled WGS sequence"/>
</dbReference>
<evidence type="ECO:0000313" key="3">
    <source>
        <dbReference type="Proteomes" id="UP000541444"/>
    </source>
</evidence>
<feature type="compositionally biased region" description="Basic and acidic residues" evidence="1">
    <location>
        <begin position="124"/>
        <end position="134"/>
    </location>
</feature>
<dbReference type="AlphaFoldDB" id="A0A7J7MC19"/>